<evidence type="ECO:0000313" key="2">
    <source>
        <dbReference type="Proteomes" id="UP000075683"/>
    </source>
</evidence>
<dbReference type="AlphaFoldDB" id="A0A150LAF4"/>
<organism evidence="1 2">
    <name type="scientific">Caldibacillus debilis</name>
    <dbReference type="NCBI Taxonomy" id="301148"/>
    <lineage>
        <taxon>Bacteria</taxon>
        <taxon>Bacillati</taxon>
        <taxon>Bacillota</taxon>
        <taxon>Bacilli</taxon>
        <taxon>Bacillales</taxon>
        <taxon>Bacillaceae</taxon>
        <taxon>Caldibacillus</taxon>
    </lineage>
</organism>
<protein>
    <submittedName>
        <fullName evidence="1">Uncharacterized protein</fullName>
    </submittedName>
</protein>
<reference evidence="1 2" key="1">
    <citation type="submission" date="2016-01" db="EMBL/GenBank/DDBJ databases">
        <title>Draft Genome Sequences of Seven Thermophilic Sporeformers Isolated from Foods.</title>
        <authorList>
            <person name="Berendsen E.M."/>
            <person name="Wells-Bennik M.H."/>
            <person name="Krawcyk A.O."/>
            <person name="De Jong A."/>
            <person name="Holsappel S."/>
            <person name="Eijlander R.T."/>
            <person name="Kuipers O.P."/>
        </authorList>
    </citation>
    <scope>NUCLEOTIDE SEQUENCE [LARGE SCALE GENOMIC DNA]</scope>
    <source>
        <strain evidence="1 2">B4135</strain>
    </source>
</reference>
<evidence type="ECO:0000313" key="1">
    <source>
        <dbReference type="EMBL" id="KYD08986.1"/>
    </source>
</evidence>
<sequence length="56" mass="6236">MPAGVLFLAVKSFPPLPQIHYDKDMGNRLRLYVRSPAFSPAIPFVRSGDFVSEGWG</sequence>
<comment type="caution">
    <text evidence="1">The sequence shown here is derived from an EMBL/GenBank/DDBJ whole genome shotgun (WGS) entry which is preliminary data.</text>
</comment>
<dbReference type="EMBL" id="LQYT01000133">
    <property type="protein sequence ID" value="KYD08986.1"/>
    <property type="molecule type" value="Genomic_DNA"/>
</dbReference>
<gene>
    <name evidence="1" type="ORF">B4135_3897</name>
</gene>
<proteinExistence type="predicted"/>
<dbReference type="Proteomes" id="UP000075683">
    <property type="component" value="Unassembled WGS sequence"/>
</dbReference>
<name>A0A150LAF4_9BACI</name>
<dbReference type="STRING" id="301148.B4135_3897"/>
<accession>A0A150LAF4</accession>